<evidence type="ECO:0000313" key="5">
    <source>
        <dbReference type="EMBL" id="KAK9814744.1"/>
    </source>
</evidence>
<dbReference type="PANTHER" id="PTHR42938:SF9">
    <property type="entry name" value="FORMATE DEHYDROGENASE 1"/>
    <property type="match status" value="1"/>
</dbReference>
<dbReference type="GO" id="GO:0008863">
    <property type="term" value="F:formate dehydrogenase (NAD+) activity"/>
    <property type="evidence" value="ECO:0007669"/>
    <property type="project" value="TreeGrafter"/>
</dbReference>
<dbReference type="NCBIfam" id="NF005750">
    <property type="entry name" value="PRK07574.1"/>
    <property type="match status" value="1"/>
</dbReference>
<comment type="caution">
    <text evidence="5">The sequence shown here is derived from an EMBL/GenBank/DDBJ whole genome shotgun (WGS) entry which is preliminary data.</text>
</comment>
<dbReference type="InterPro" id="IPR036291">
    <property type="entry name" value="NAD(P)-bd_dom_sf"/>
</dbReference>
<dbReference type="InterPro" id="IPR029753">
    <property type="entry name" value="D-isomer_DH_CS"/>
</dbReference>
<dbReference type="EMBL" id="JALJOR010000007">
    <property type="protein sequence ID" value="KAK9814744.1"/>
    <property type="molecule type" value="Genomic_DNA"/>
</dbReference>
<dbReference type="Pfam" id="PF00389">
    <property type="entry name" value="2-Hacid_dh"/>
    <property type="match status" value="1"/>
</dbReference>
<dbReference type="PANTHER" id="PTHR42938">
    <property type="entry name" value="FORMATE DEHYDROGENASE 1"/>
    <property type="match status" value="1"/>
</dbReference>
<evidence type="ECO:0000259" key="3">
    <source>
        <dbReference type="Pfam" id="PF00389"/>
    </source>
</evidence>
<dbReference type="AlphaFoldDB" id="A0AAW1Q340"/>
<dbReference type="SUPFAM" id="SSF51735">
    <property type="entry name" value="NAD(P)-binding Rossmann-fold domains"/>
    <property type="match status" value="1"/>
</dbReference>
<accession>A0AAW1Q340</accession>
<name>A0AAW1Q340_9CHLO</name>
<feature type="domain" description="D-isomer specific 2-hydroxyacid dehydrogenase catalytic" evidence="3">
    <location>
        <begin position="40"/>
        <end position="337"/>
    </location>
</feature>
<dbReference type="Gene3D" id="3.40.50.720">
    <property type="entry name" value="NAD(P)-binding Rossmann-like Domain"/>
    <property type="match status" value="2"/>
</dbReference>
<dbReference type="InterPro" id="IPR006139">
    <property type="entry name" value="D-isomer_2_OHA_DH_cat_dom"/>
</dbReference>
<sequence length="354" mass="39519">MLSSHPKSKVLAVLPKGGAAAKQPDYLVCQENALDLRDWLEKQGAEYVVTADKEGENSEFERHLPDADIVITTPFHPAYLKPEQLQKAGKLKLVITAGIGSDHIDLNAAAEKGEVTVAEVTGSNVVSVAEDELMRVLLLVRNFVPGYEQSRGGEWDVPQLAQKARDLEGLTVGTVGGGRIATLLMKRLKGFDCTRFYFDKQERQPMTDEGVEFREDLDSMLAECDVVVINTPLTDKTRGMFDKERLSKMKKGAHLVNNARAPIVEIESIVEALESGQLGGYSGDVWYPQPAPKDHPWRKAPNCYMTPHISGTTLQAQKRIAEGVREMLEQWFQGEPFREDYYIVREGELAEQYQ</sequence>
<feature type="domain" description="D-isomer specific 2-hydroxyacid dehydrogenase NAD-binding" evidence="4">
    <location>
        <begin position="134"/>
        <end position="310"/>
    </location>
</feature>
<comment type="similarity">
    <text evidence="2">Belongs to the D-isomer specific 2-hydroxyacid dehydrogenase family.</text>
</comment>
<dbReference type="Pfam" id="PF02826">
    <property type="entry name" value="2-Hacid_dh_C"/>
    <property type="match status" value="1"/>
</dbReference>
<evidence type="ECO:0000259" key="4">
    <source>
        <dbReference type="Pfam" id="PF02826"/>
    </source>
</evidence>
<evidence type="ECO:0000256" key="2">
    <source>
        <dbReference type="RuleBase" id="RU003719"/>
    </source>
</evidence>
<organism evidence="5 6">
    <name type="scientific">[Myrmecia] bisecta</name>
    <dbReference type="NCBI Taxonomy" id="41462"/>
    <lineage>
        <taxon>Eukaryota</taxon>
        <taxon>Viridiplantae</taxon>
        <taxon>Chlorophyta</taxon>
        <taxon>core chlorophytes</taxon>
        <taxon>Trebouxiophyceae</taxon>
        <taxon>Trebouxiales</taxon>
        <taxon>Trebouxiaceae</taxon>
        <taxon>Myrmecia</taxon>
    </lineage>
</organism>
<keyword evidence="6" id="KW-1185">Reference proteome</keyword>
<evidence type="ECO:0000256" key="1">
    <source>
        <dbReference type="ARBA" id="ARBA00023002"/>
    </source>
</evidence>
<proteinExistence type="inferred from homology"/>
<dbReference type="GO" id="GO:0016616">
    <property type="term" value="F:oxidoreductase activity, acting on the CH-OH group of donors, NAD or NADP as acceptor"/>
    <property type="evidence" value="ECO:0007669"/>
    <property type="project" value="InterPro"/>
</dbReference>
<reference evidence="5 6" key="1">
    <citation type="journal article" date="2024" name="Nat. Commun.">
        <title>Phylogenomics reveals the evolutionary origins of lichenization in chlorophyte algae.</title>
        <authorList>
            <person name="Puginier C."/>
            <person name="Libourel C."/>
            <person name="Otte J."/>
            <person name="Skaloud P."/>
            <person name="Haon M."/>
            <person name="Grisel S."/>
            <person name="Petersen M."/>
            <person name="Berrin J.G."/>
            <person name="Delaux P.M."/>
            <person name="Dal Grande F."/>
            <person name="Keller J."/>
        </authorList>
    </citation>
    <scope>NUCLEOTIDE SEQUENCE [LARGE SCALE GENOMIC DNA]</scope>
    <source>
        <strain evidence="5 6">SAG 2043</strain>
    </source>
</reference>
<dbReference type="PROSITE" id="PS00670">
    <property type="entry name" value="D_2_HYDROXYACID_DH_2"/>
    <property type="match status" value="1"/>
</dbReference>
<evidence type="ECO:0000313" key="6">
    <source>
        <dbReference type="Proteomes" id="UP001489004"/>
    </source>
</evidence>
<dbReference type="InterPro" id="IPR006140">
    <property type="entry name" value="D-isomer_DH_NAD-bd"/>
</dbReference>
<dbReference type="Proteomes" id="UP001489004">
    <property type="component" value="Unassembled WGS sequence"/>
</dbReference>
<evidence type="ECO:0008006" key="7">
    <source>
        <dbReference type="Google" id="ProtNLM"/>
    </source>
</evidence>
<protein>
    <recommendedName>
        <fullName evidence="7">Formate dehydrogenase</fullName>
    </recommendedName>
</protein>
<gene>
    <name evidence="5" type="ORF">WJX72_010757</name>
</gene>
<dbReference type="SUPFAM" id="SSF52283">
    <property type="entry name" value="Formate/glycerate dehydrogenase catalytic domain-like"/>
    <property type="match status" value="1"/>
</dbReference>
<dbReference type="GO" id="GO:0051287">
    <property type="term" value="F:NAD binding"/>
    <property type="evidence" value="ECO:0007669"/>
    <property type="project" value="InterPro"/>
</dbReference>
<keyword evidence="1 2" id="KW-0560">Oxidoreductase</keyword>